<evidence type="ECO:0000256" key="2">
    <source>
        <dbReference type="ARBA" id="ARBA00023043"/>
    </source>
</evidence>
<dbReference type="Pfam" id="PF12796">
    <property type="entry name" value="Ank_2"/>
    <property type="match status" value="2"/>
</dbReference>
<dbReference type="PROSITE" id="PS50088">
    <property type="entry name" value="ANK_REPEAT"/>
    <property type="match status" value="5"/>
</dbReference>
<dbReference type="STRING" id="1209931.A0A135V5R3"/>
<dbReference type="AlphaFoldDB" id="A0A135V5R3"/>
<dbReference type="Pfam" id="PF14420">
    <property type="entry name" value="Clr5"/>
    <property type="match status" value="1"/>
</dbReference>
<dbReference type="EMBL" id="JFFI01000399">
    <property type="protein sequence ID" value="KXH67968.1"/>
    <property type="molecule type" value="Genomic_DNA"/>
</dbReference>
<dbReference type="PANTHER" id="PTHR24123">
    <property type="entry name" value="ANKYRIN REPEAT-CONTAINING"/>
    <property type="match status" value="1"/>
</dbReference>
<feature type="repeat" description="ANK" evidence="3">
    <location>
        <begin position="1007"/>
        <end position="1039"/>
    </location>
</feature>
<feature type="repeat" description="ANK" evidence="3">
    <location>
        <begin position="405"/>
        <end position="432"/>
    </location>
</feature>
<gene>
    <name evidence="5" type="ORF">CSAL01_00638</name>
</gene>
<evidence type="ECO:0000256" key="3">
    <source>
        <dbReference type="PROSITE-ProRule" id="PRU00023"/>
    </source>
</evidence>
<dbReference type="InterPro" id="IPR002110">
    <property type="entry name" value="Ankyrin_rpt"/>
</dbReference>
<sequence length="1149" mass="128467">MSSSRKRHSDEDWLQHRATIHRMFLQESASFSEVMRKLEEDGFPVTKSQLEYKLRVWGLRRRIPKNKTEILWQFIDDGLTKREKQGKLSEVIHEGNVIVSARVRKERSRYQRTSLENYLQVFRARGSYTTTVSASRLSMFPADLAVLKIFSLSESRAKSNVALLTAKLASMMPERKESESISMAQAMLKAPNRCTMPEHYKFIIYRISNNMEGFGNGTSKSLSRWLWIVNVLENSGIRSSKLPIGENSGPTVNAFAEKLLQNAMLMMGEIKDQDRWGYQEEESDSDLEGFETEVENTDRWGLELTRTKNVVLCLLSSGQDPNIWGLRERNNLSPNFTPLQLALLNRDANFALQLLDAGADPRFSYTGSNQVLEEMQTSSFDHEHKLVFKRFADSGLSLDEGPDVGGVSALMRAVDNGNLSMAEILVQSGANVLWSIEYRVLNGTFRKINVLGCAAAIGREERAMELLRLLTDHAHSTYPSKPLAEFFESDVVMNASSKGHVSVLNFLHEIEYDIAGVESGGLTALHMAAYLGRHRACKALLDYGSFVDGPHPSTKYPTPIILAALEGHEDVVELLHQAGADLSTSFVFEANDCSSMKWRWETYPLSQRLAELTRHLGDCSINPAGAAIFGHYCMSYKSHWGNPIYKYLAKHGARLPDWAAYHGACTGQLSLVKIALGENAKVNVNWLGRDKKTLLQILLSSGLEEIESDIQRPSVADYIVGLCLEILGAGAVLVGDEAPGAVLLGNWSLVETILHHDLGKNLQGNNGMSLLEAVFLLGLGCMIQYAFERNPEAYDGSALCAAVLFASEHKSLKHLERLFRTRQNLESPPLLEGTAIGLAVWSADTEVLRTIKPYCDLQSYFGLAMIGAARAGWRCRYPQPPFWHRKDLQLIDPLLFILQSPRSNQKLQKLGFRAEEHSIYIAFNIDSEEVLEIQLGPNRKQVNDDLLILASSGGDLVDEEEKPTVSYMEIFRGRSLLQKAVEDGNLERIEGLVMESTKVNEPAATNSGATALQLAAITGRIGIAKMLIEFGANVDAPRALKNERTALEGAAEHGRIDMIQLLLSMGAGTGGRGRLQYMRAIKFAEREGHKVAPNMLREYRDWTVDDHNLWRELEVVAKDWDLFLEDFFFDDEARIKVEDGKDTLGGVIR</sequence>
<dbReference type="Pfam" id="PF00023">
    <property type="entry name" value="Ank"/>
    <property type="match status" value="1"/>
</dbReference>
<evidence type="ECO:0000256" key="1">
    <source>
        <dbReference type="ARBA" id="ARBA00022737"/>
    </source>
</evidence>
<dbReference type="SMART" id="SM00248">
    <property type="entry name" value="ANK"/>
    <property type="match status" value="8"/>
</dbReference>
<feature type="domain" description="Clr5" evidence="4">
    <location>
        <begin position="9"/>
        <end position="60"/>
    </location>
</feature>
<feature type="repeat" description="ANK" evidence="3">
    <location>
        <begin position="1042"/>
        <end position="1074"/>
    </location>
</feature>
<dbReference type="PROSITE" id="PS50297">
    <property type="entry name" value="ANK_REP_REGION"/>
    <property type="match status" value="5"/>
</dbReference>
<evidence type="ECO:0000313" key="5">
    <source>
        <dbReference type="EMBL" id="KXH67968.1"/>
    </source>
</evidence>
<dbReference type="InterPro" id="IPR036770">
    <property type="entry name" value="Ankyrin_rpt-contain_sf"/>
</dbReference>
<dbReference type="SUPFAM" id="SSF48403">
    <property type="entry name" value="Ankyrin repeat"/>
    <property type="match status" value="2"/>
</dbReference>
<organism evidence="5 6">
    <name type="scientific">Colletotrichum salicis</name>
    <dbReference type="NCBI Taxonomy" id="1209931"/>
    <lineage>
        <taxon>Eukaryota</taxon>
        <taxon>Fungi</taxon>
        <taxon>Dikarya</taxon>
        <taxon>Ascomycota</taxon>
        <taxon>Pezizomycotina</taxon>
        <taxon>Sordariomycetes</taxon>
        <taxon>Hypocreomycetidae</taxon>
        <taxon>Glomerellales</taxon>
        <taxon>Glomerellaceae</taxon>
        <taxon>Colletotrichum</taxon>
        <taxon>Colletotrichum acutatum species complex</taxon>
    </lineage>
</organism>
<dbReference type="Gene3D" id="1.25.40.20">
    <property type="entry name" value="Ankyrin repeat-containing domain"/>
    <property type="match status" value="3"/>
</dbReference>
<protein>
    <recommendedName>
        <fullName evidence="4">Clr5 domain-containing protein</fullName>
    </recommendedName>
</protein>
<feature type="repeat" description="ANK" evidence="3">
    <location>
        <begin position="555"/>
        <end position="587"/>
    </location>
</feature>
<keyword evidence="1" id="KW-0677">Repeat</keyword>
<evidence type="ECO:0000259" key="4">
    <source>
        <dbReference type="Pfam" id="PF14420"/>
    </source>
</evidence>
<keyword evidence="2 3" id="KW-0040">ANK repeat</keyword>
<dbReference type="OrthoDB" id="539213at2759"/>
<dbReference type="PANTHER" id="PTHR24123:SF33">
    <property type="entry name" value="PROTEIN HOS4"/>
    <property type="match status" value="1"/>
</dbReference>
<proteinExistence type="predicted"/>
<evidence type="ECO:0000313" key="6">
    <source>
        <dbReference type="Proteomes" id="UP000070121"/>
    </source>
</evidence>
<dbReference type="InterPro" id="IPR025676">
    <property type="entry name" value="Clr5_dom"/>
</dbReference>
<dbReference type="InterPro" id="IPR051165">
    <property type="entry name" value="Multifunctional_ANK_Repeat"/>
</dbReference>
<reference evidence="5 6" key="1">
    <citation type="submission" date="2014-02" db="EMBL/GenBank/DDBJ databases">
        <title>The genome sequence of Colletotrichum salicis CBS 607.94.</title>
        <authorList>
            <person name="Baroncelli R."/>
            <person name="Thon M.R."/>
        </authorList>
    </citation>
    <scope>NUCLEOTIDE SEQUENCE [LARGE SCALE GENOMIC DNA]</scope>
    <source>
        <strain evidence="5 6">CBS 607.94</strain>
    </source>
</reference>
<dbReference type="Proteomes" id="UP000070121">
    <property type="component" value="Unassembled WGS sequence"/>
</dbReference>
<keyword evidence="6" id="KW-1185">Reference proteome</keyword>
<accession>A0A135V5R3</accession>
<comment type="caution">
    <text evidence="5">The sequence shown here is derived from an EMBL/GenBank/DDBJ whole genome shotgun (WGS) entry which is preliminary data.</text>
</comment>
<feature type="repeat" description="ANK" evidence="3">
    <location>
        <begin position="520"/>
        <end position="552"/>
    </location>
</feature>
<name>A0A135V5R3_9PEZI</name>